<organism evidence="2 3">
    <name type="scientific">Phaseolus angularis</name>
    <name type="common">Azuki bean</name>
    <name type="synonym">Vigna angularis</name>
    <dbReference type="NCBI Taxonomy" id="3914"/>
    <lineage>
        <taxon>Eukaryota</taxon>
        <taxon>Viridiplantae</taxon>
        <taxon>Streptophyta</taxon>
        <taxon>Embryophyta</taxon>
        <taxon>Tracheophyta</taxon>
        <taxon>Spermatophyta</taxon>
        <taxon>Magnoliopsida</taxon>
        <taxon>eudicotyledons</taxon>
        <taxon>Gunneridae</taxon>
        <taxon>Pentapetalae</taxon>
        <taxon>rosids</taxon>
        <taxon>fabids</taxon>
        <taxon>Fabales</taxon>
        <taxon>Fabaceae</taxon>
        <taxon>Papilionoideae</taxon>
        <taxon>50 kb inversion clade</taxon>
        <taxon>NPAAA clade</taxon>
        <taxon>indigoferoid/millettioid clade</taxon>
        <taxon>Phaseoleae</taxon>
        <taxon>Vigna</taxon>
    </lineage>
</organism>
<feature type="region of interest" description="Disordered" evidence="1">
    <location>
        <begin position="35"/>
        <end position="55"/>
    </location>
</feature>
<dbReference type="PANTHER" id="PTHR33132:SF132">
    <property type="entry name" value="SERINE-RICH PROTEIN"/>
    <property type="match status" value="1"/>
</dbReference>
<evidence type="ECO:0000313" key="3">
    <source>
        <dbReference type="Proteomes" id="UP000053144"/>
    </source>
</evidence>
<dbReference type="Gramene" id="KOM52267">
    <property type="protein sequence ID" value="KOM52267"/>
    <property type="gene ID" value="LR48_Vigan09g092600"/>
</dbReference>
<sequence length="106" mass="11613">MEPKGDHQKPPKMMMLNKLPDKLPELDVEIIKKNSHMLSPTSSQTSNMKKSPGRMNCLCSPTTHVGSFRCRHHRSSSGMRRGKSIGSNLAELGSKAGPISDSLNAQ</sequence>
<dbReference type="Proteomes" id="UP000053144">
    <property type="component" value="Chromosome 9"/>
</dbReference>
<dbReference type="EMBL" id="CM003379">
    <property type="protein sequence ID" value="KOM52267.1"/>
    <property type="molecule type" value="Genomic_DNA"/>
</dbReference>
<feature type="region of interest" description="Disordered" evidence="1">
    <location>
        <begin position="69"/>
        <end position="106"/>
    </location>
</feature>
<feature type="compositionally biased region" description="Basic residues" evidence="1">
    <location>
        <begin position="69"/>
        <end position="83"/>
    </location>
</feature>
<reference evidence="3" key="1">
    <citation type="journal article" date="2015" name="Proc. Natl. Acad. Sci. U.S.A.">
        <title>Genome sequencing of adzuki bean (Vigna angularis) provides insight into high starch and low fat accumulation and domestication.</title>
        <authorList>
            <person name="Yang K."/>
            <person name="Tian Z."/>
            <person name="Chen C."/>
            <person name="Luo L."/>
            <person name="Zhao B."/>
            <person name="Wang Z."/>
            <person name="Yu L."/>
            <person name="Li Y."/>
            <person name="Sun Y."/>
            <person name="Li W."/>
            <person name="Chen Y."/>
            <person name="Li Y."/>
            <person name="Zhang Y."/>
            <person name="Ai D."/>
            <person name="Zhao J."/>
            <person name="Shang C."/>
            <person name="Ma Y."/>
            <person name="Wu B."/>
            <person name="Wang M."/>
            <person name="Gao L."/>
            <person name="Sun D."/>
            <person name="Zhang P."/>
            <person name="Guo F."/>
            <person name="Wang W."/>
            <person name="Li Y."/>
            <person name="Wang J."/>
            <person name="Varshney R.K."/>
            <person name="Wang J."/>
            <person name="Ling H.Q."/>
            <person name="Wan P."/>
        </authorList>
    </citation>
    <scope>NUCLEOTIDE SEQUENCE</scope>
    <source>
        <strain evidence="3">cv. Jingnong 6</strain>
    </source>
</reference>
<dbReference type="PANTHER" id="PTHR33132">
    <property type="entry name" value="OSJNBB0118P14.9 PROTEIN"/>
    <property type="match status" value="1"/>
</dbReference>
<name>A0A0L9VBG2_PHAAN</name>
<evidence type="ECO:0000256" key="1">
    <source>
        <dbReference type="SAM" id="MobiDB-lite"/>
    </source>
</evidence>
<gene>
    <name evidence="2" type="ORF">LR48_Vigan09g092600</name>
</gene>
<accession>A0A0L9VBG2</accession>
<evidence type="ECO:0000313" key="2">
    <source>
        <dbReference type="EMBL" id="KOM52267.1"/>
    </source>
</evidence>
<dbReference type="AlphaFoldDB" id="A0A0L9VBG2"/>
<dbReference type="OMA" id="SYKLTMG"/>
<protein>
    <submittedName>
        <fullName evidence="2">Uncharacterized protein</fullName>
    </submittedName>
</protein>
<feature type="compositionally biased region" description="Polar residues" evidence="1">
    <location>
        <begin position="36"/>
        <end position="49"/>
    </location>
</feature>
<proteinExistence type="predicted"/>